<sequence length="200" mass="21796">MAAPGKKFSFSRLISNMVPNFANDSKNDVDLSPQQADQLLAYQLALKYPRYLAENAFFVAGIAGSESVSKKVHKALVKHGIILPVLEVSSSSGQAAAETMTVNTAGITKGFASQMAVISVHAQRKLVGLLFFWEEECTRWKLLDQEEREIVDALKTNEGNADLQCALEAVRMKIKLLPSKRGEETANVAKGAGHELPSYS</sequence>
<protein>
    <submittedName>
        <fullName evidence="1">Uncharacterized protein</fullName>
    </submittedName>
</protein>
<evidence type="ECO:0000313" key="1">
    <source>
        <dbReference type="EMBL" id="PMD36539.1"/>
    </source>
</evidence>
<dbReference type="AlphaFoldDB" id="A0A2J6RDF6"/>
<dbReference type="OrthoDB" id="5244524at2759"/>
<reference evidence="1 2" key="1">
    <citation type="submission" date="2016-04" db="EMBL/GenBank/DDBJ databases">
        <title>A degradative enzymes factory behind the ericoid mycorrhizal symbiosis.</title>
        <authorList>
            <consortium name="DOE Joint Genome Institute"/>
            <person name="Martino E."/>
            <person name="Morin E."/>
            <person name="Grelet G."/>
            <person name="Kuo A."/>
            <person name="Kohler A."/>
            <person name="Daghino S."/>
            <person name="Barry K."/>
            <person name="Choi C."/>
            <person name="Cichocki N."/>
            <person name="Clum A."/>
            <person name="Copeland A."/>
            <person name="Hainaut M."/>
            <person name="Haridas S."/>
            <person name="Labutti K."/>
            <person name="Lindquist E."/>
            <person name="Lipzen A."/>
            <person name="Khouja H.-R."/>
            <person name="Murat C."/>
            <person name="Ohm R."/>
            <person name="Olson A."/>
            <person name="Spatafora J."/>
            <person name="Veneault-Fourrey C."/>
            <person name="Henrissat B."/>
            <person name="Grigoriev I."/>
            <person name="Martin F."/>
            <person name="Perotto S."/>
        </authorList>
    </citation>
    <scope>NUCLEOTIDE SEQUENCE [LARGE SCALE GENOMIC DNA]</scope>
    <source>
        <strain evidence="1 2">F</strain>
    </source>
</reference>
<name>A0A2J6RDF6_HYAVF</name>
<evidence type="ECO:0000313" key="2">
    <source>
        <dbReference type="Proteomes" id="UP000235786"/>
    </source>
</evidence>
<organism evidence="1 2">
    <name type="scientific">Hyaloscypha variabilis (strain UAMH 11265 / GT02V1 / F)</name>
    <name type="common">Meliniomyces variabilis</name>
    <dbReference type="NCBI Taxonomy" id="1149755"/>
    <lineage>
        <taxon>Eukaryota</taxon>
        <taxon>Fungi</taxon>
        <taxon>Dikarya</taxon>
        <taxon>Ascomycota</taxon>
        <taxon>Pezizomycotina</taxon>
        <taxon>Leotiomycetes</taxon>
        <taxon>Helotiales</taxon>
        <taxon>Hyaloscyphaceae</taxon>
        <taxon>Hyaloscypha</taxon>
        <taxon>Hyaloscypha variabilis</taxon>
    </lineage>
</organism>
<gene>
    <name evidence="1" type="ORF">L207DRAFT_532153</name>
</gene>
<dbReference type="Proteomes" id="UP000235786">
    <property type="component" value="Unassembled WGS sequence"/>
</dbReference>
<accession>A0A2J6RDF6</accession>
<dbReference type="EMBL" id="KZ613950">
    <property type="protein sequence ID" value="PMD36539.1"/>
    <property type="molecule type" value="Genomic_DNA"/>
</dbReference>
<keyword evidence="2" id="KW-1185">Reference proteome</keyword>
<dbReference type="STRING" id="1149755.A0A2J6RDF6"/>
<proteinExistence type="predicted"/>